<feature type="binding site" evidence="7">
    <location>
        <begin position="74"/>
        <end position="75"/>
    </location>
    <ligand>
        <name>substrate</name>
    </ligand>
</feature>
<dbReference type="SUPFAM" id="SSF53681">
    <property type="entry name" value="Aspartate/glutamate racemase"/>
    <property type="match status" value="2"/>
</dbReference>
<organism evidence="8 9">
    <name type="scientific">Helicobacter colisuis</name>
    <dbReference type="NCBI Taxonomy" id="2949739"/>
    <lineage>
        <taxon>Bacteria</taxon>
        <taxon>Pseudomonadati</taxon>
        <taxon>Campylobacterota</taxon>
        <taxon>Epsilonproteobacteria</taxon>
        <taxon>Campylobacterales</taxon>
        <taxon>Helicobacteraceae</taxon>
        <taxon>Helicobacter</taxon>
    </lineage>
</organism>
<dbReference type="HAMAP" id="MF_00258">
    <property type="entry name" value="Glu_racemase"/>
    <property type="match status" value="1"/>
</dbReference>
<dbReference type="Proteomes" id="UP001057522">
    <property type="component" value="Unassembled WGS sequence"/>
</dbReference>
<dbReference type="PANTHER" id="PTHR21198:SF2">
    <property type="entry name" value="GLUTAMATE RACEMASE"/>
    <property type="match status" value="1"/>
</dbReference>
<evidence type="ECO:0000256" key="2">
    <source>
        <dbReference type="ARBA" id="ARBA00013090"/>
    </source>
</evidence>
<keyword evidence="4 7" id="KW-0573">Peptidoglycan synthesis</keyword>
<dbReference type="EC" id="5.1.1.3" evidence="2 7"/>
<comment type="pathway">
    <text evidence="7">Cell wall biogenesis; peptidoglycan biosynthesis.</text>
</comment>
<dbReference type="EMBL" id="JAMOKX010000003">
    <property type="protein sequence ID" value="MCL9819484.1"/>
    <property type="molecule type" value="Genomic_DNA"/>
</dbReference>
<comment type="function">
    <text evidence="7">Provides the (R)-glutamate required for cell wall biosynthesis.</text>
</comment>
<feature type="active site" description="Proton donor/acceptor" evidence="7">
    <location>
        <position position="73"/>
    </location>
</feature>
<feature type="binding site" evidence="7">
    <location>
        <begin position="42"/>
        <end position="43"/>
    </location>
    <ligand>
        <name>substrate</name>
    </ligand>
</feature>
<dbReference type="GO" id="GO:0008881">
    <property type="term" value="F:glutamate racemase activity"/>
    <property type="evidence" value="ECO:0007669"/>
    <property type="project" value="UniProtKB-EC"/>
</dbReference>
<name>A0ABT0TU89_9HELI</name>
<evidence type="ECO:0000256" key="6">
    <source>
        <dbReference type="ARBA" id="ARBA00023316"/>
    </source>
</evidence>
<evidence type="ECO:0000256" key="4">
    <source>
        <dbReference type="ARBA" id="ARBA00022984"/>
    </source>
</evidence>
<dbReference type="RefSeq" id="WP_112056665.1">
    <property type="nucleotide sequence ID" value="NZ_JAMOKW010000001.1"/>
</dbReference>
<dbReference type="PANTHER" id="PTHR21198">
    <property type="entry name" value="GLUTAMATE RACEMASE"/>
    <property type="match status" value="1"/>
</dbReference>
<comment type="similarity">
    <text evidence="7">Belongs to the aspartate/glutamate racemases family.</text>
</comment>
<dbReference type="InterPro" id="IPR015942">
    <property type="entry name" value="Asp/Glu/hydantoin_racemase"/>
</dbReference>
<evidence type="ECO:0000256" key="7">
    <source>
        <dbReference type="HAMAP-Rule" id="MF_00258"/>
    </source>
</evidence>
<evidence type="ECO:0000256" key="1">
    <source>
        <dbReference type="ARBA" id="ARBA00001602"/>
    </source>
</evidence>
<dbReference type="InterPro" id="IPR001920">
    <property type="entry name" value="Asp/Glu_race"/>
</dbReference>
<keyword evidence="9" id="KW-1185">Reference proteome</keyword>
<keyword evidence="3 7" id="KW-0133">Cell shape</keyword>
<evidence type="ECO:0000313" key="8">
    <source>
        <dbReference type="EMBL" id="MCL9819484.1"/>
    </source>
</evidence>
<sequence>MIPKRIGVFDSGVGGISVLGNLIDSKAFDEIIYYGDTARVPYGTRSKETIIQYSLEALDFFKQFKLDLLVVACNTISAHGLGAMQKATDYPIIGVIEPGVLALTNNLQNKNAKILVLGTKATIQSQLYQTLLKDQGYSCINGLATSLFVPLVEEGIFDGKILESVMEYYFKDYIEKPDAIILGCTHFPLISKAIANYFQNQFPKLEKSILIHSGIAIMEYLKTKYTLQTSKTHSKVTFYASDNLEKLKKTADLWLQTIK</sequence>
<gene>
    <name evidence="7 8" type="primary">murI</name>
    <name evidence="8" type="ORF">NCR95_04775</name>
</gene>
<feature type="binding site" evidence="7">
    <location>
        <begin position="185"/>
        <end position="186"/>
    </location>
    <ligand>
        <name>substrate</name>
    </ligand>
</feature>
<evidence type="ECO:0000256" key="3">
    <source>
        <dbReference type="ARBA" id="ARBA00022960"/>
    </source>
</evidence>
<protein>
    <recommendedName>
        <fullName evidence="2 7">Glutamate racemase</fullName>
        <ecNumber evidence="2 7">5.1.1.3</ecNumber>
    </recommendedName>
</protein>
<reference evidence="8" key="1">
    <citation type="submission" date="2022-06" db="EMBL/GenBank/DDBJ databases">
        <title>Helicobacter colisuis sp. nov.</title>
        <authorList>
            <person name="Papic B."/>
            <person name="Gruntar I."/>
        </authorList>
    </citation>
    <scope>NUCLEOTIDE SEQUENCE</scope>
    <source>
        <strain evidence="8">11154-15</strain>
    </source>
</reference>
<feature type="binding site" evidence="7">
    <location>
        <begin position="10"/>
        <end position="11"/>
    </location>
    <ligand>
        <name>substrate</name>
    </ligand>
</feature>
<comment type="catalytic activity">
    <reaction evidence="1 7">
        <text>L-glutamate = D-glutamate</text>
        <dbReference type="Rhea" id="RHEA:12813"/>
        <dbReference type="ChEBI" id="CHEBI:29985"/>
        <dbReference type="ChEBI" id="CHEBI:29986"/>
        <dbReference type="EC" id="5.1.1.3"/>
    </reaction>
</comment>
<dbReference type="Pfam" id="PF01177">
    <property type="entry name" value="Asp_Glu_race"/>
    <property type="match status" value="1"/>
</dbReference>
<dbReference type="NCBIfam" id="TIGR00067">
    <property type="entry name" value="glut_race"/>
    <property type="match status" value="1"/>
</dbReference>
<keyword evidence="5 7" id="KW-0413">Isomerase</keyword>
<dbReference type="InterPro" id="IPR033134">
    <property type="entry name" value="Asp/Glu_racemase_AS_2"/>
</dbReference>
<evidence type="ECO:0000256" key="5">
    <source>
        <dbReference type="ARBA" id="ARBA00023235"/>
    </source>
</evidence>
<dbReference type="Gene3D" id="3.40.50.1860">
    <property type="match status" value="2"/>
</dbReference>
<keyword evidence="6 7" id="KW-0961">Cell wall biogenesis/degradation</keyword>
<dbReference type="PROSITE" id="PS00924">
    <property type="entry name" value="ASP_GLU_RACEMASE_2"/>
    <property type="match status" value="1"/>
</dbReference>
<feature type="active site" description="Proton donor/acceptor" evidence="7">
    <location>
        <position position="184"/>
    </location>
</feature>
<accession>A0ABT0TU89</accession>
<comment type="caution">
    <text evidence="8">The sequence shown here is derived from an EMBL/GenBank/DDBJ whole genome shotgun (WGS) entry which is preliminary data.</text>
</comment>
<dbReference type="InterPro" id="IPR004391">
    <property type="entry name" value="Glu_race"/>
</dbReference>
<proteinExistence type="inferred from homology"/>
<evidence type="ECO:0000313" key="9">
    <source>
        <dbReference type="Proteomes" id="UP001057522"/>
    </source>
</evidence>